<protein>
    <submittedName>
        <fullName evidence="9">RNA polymerase sigma-70 factor (ECF subfamily)</fullName>
    </submittedName>
</protein>
<evidence type="ECO:0000313" key="9">
    <source>
        <dbReference type="EMBL" id="REH31183.1"/>
    </source>
</evidence>
<dbReference type="Pfam" id="PF08281">
    <property type="entry name" value="Sigma70_r4_2"/>
    <property type="match status" value="1"/>
</dbReference>
<feature type="domain" description="RNA polymerase sigma-70 region 2" evidence="7">
    <location>
        <begin position="54"/>
        <end position="93"/>
    </location>
</feature>
<dbReference type="Proteomes" id="UP000256269">
    <property type="component" value="Unassembled WGS sequence"/>
</dbReference>
<evidence type="ECO:0000259" key="8">
    <source>
        <dbReference type="Pfam" id="PF08281"/>
    </source>
</evidence>
<comment type="similarity">
    <text evidence="1">Belongs to the sigma-70 factor family. ECF subfamily.</text>
</comment>
<dbReference type="NCBIfam" id="TIGR02937">
    <property type="entry name" value="sigma70-ECF"/>
    <property type="match status" value="1"/>
</dbReference>
<dbReference type="CDD" id="cd06171">
    <property type="entry name" value="Sigma70_r4"/>
    <property type="match status" value="1"/>
</dbReference>
<dbReference type="InterPro" id="IPR007627">
    <property type="entry name" value="RNA_pol_sigma70_r2"/>
</dbReference>
<evidence type="ECO:0000256" key="6">
    <source>
        <dbReference type="SAM" id="MobiDB-lite"/>
    </source>
</evidence>
<dbReference type="PANTHER" id="PTHR43133">
    <property type="entry name" value="RNA POLYMERASE ECF-TYPE SIGMA FACTO"/>
    <property type="match status" value="1"/>
</dbReference>
<name>A0A3E0GY38_9PSEU</name>
<dbReference type="InterPro" id="IPR013324">
    <property type="entry name" value="RNA_pol_sigma_r3/r4-like"/>
</dbReference>
<sequence>MNEPDQPQTAASAAQSAAGDRHPGSQRDQEFAIFYRATTRPLIVFLAVQGARIVDAADIAQDTMAAAYKRWHAIDHPRAWVYRVASRALIRHKLGERETPVCQAPEPNPLLRAIDLDRWELREDIIQALAQLPRRQRQVMAWTLFDYTPAEIADELGLNAGTVRQHLHLARIALSAWLSRKEGNR</sequence>
<dbReference type="Gene3D" id="1.10.10.10">
    <property type="entry name" value="Winged helix-like DNA-binding domain superfamily/Winged helix DNA-binding domain"/>
    <property type="match status" value="1"/>
</dbReference>
<dbReference type="SUPFAM" id="SSF88659">
    <property type="entry name" value="Sigma3 and sigma4 domains of RNA polymerase sigma factors"/>
    <property type="match status" value="1"/>
</dbReference>
<keyword evidence="5" id="KW-0804">Transcription</keyword>
<evidence type="ECO:0000256" key="4">
    <source>
        <dbReference type="ARBA" id="ARBA00023125"/>
    </source>
</evidence>
<reference evidence="9 10" key="1">
    <citation type="submission" date="2018-08" db="EMBL/GenBank/DDBJ databases">
        <title>Genomic Encyclopedia of Archaeal and Bacterial Type Strains, Phase II (KMG-II): from individual species to whole genera.</title>
        <authorList>
            <person name="Goeker M."/>
        </authorList>
    </citation>
    <scope>NUCLEOTIDE SEQUENCE [LARGE SCALE GENOMIC DNA]</scope>
    <source>
        <strain evidence="9 10">DSM 45791</strain>
    </source>
</reference>
<keyword evidence="4" id="KW-0238">DNA-binding</keyword>
<comment type="caution">
    <text evidence="9">The sequence shown here is derived from an EMBL/GenBank/DDBJ whole genome shotgun (WGS) entry which is preliminary data.</text>
</comment>
<dbReference type="PANTHER" id="PTHR43133:SF8">
    <property type="entry name" value="RNA POLYMERASE SIGMA FACTOR HI_1459-RELATED"/>
    <property type="match status" value="1"/>
</dbReference>
<dbReference type="GO" id="GO:0006352">
    <property type="term" value="P:DNA-templated transcription initiation"/>
    <property type="evidence" value="ECO:0007669"/>
    <property type="project" value="InterPro"/>
</dbReference>
<dbReference type="EMBL" id="QUNO01000022">
    <property type="protein sequence ID" value="REH31183.1"/>
    <property type="molecule type" value="Genomic_DNA"/>
</dbReference>
<dbReference type="OrthoDB" id="3608473at2"/>
<feature type="region of interest" description="Disordered" evidence="6">
    <location>
        <begin position="1"/>
        <end position="25"/>
    </location>
</feature>
<dbReference type="GO" id="GO:0003677">
    <property type="term" value="F:DNA binding"/>
    <property type="evidence" value="ECO:0007669"/>
    <property type="project" value="UniProtKB-KW"/>
</dbReference>
<dbReference type="InterPro" id="IPR014284">
    <property type="entry name" value="RNA_pol_sigma-70_dom"/>
</dbReference>
<accession>A0A3E0GY38</accession>
<evidence type="ECO:0000313" key="10">
    <source>
        <dbReference type="Proteomes" id="UP000256269"/>
    </source>
</evidence>
<evidence type="ECO:0000259" key="7">
    <source>
        <dbReference type="Pfam" id="PF04542"/>
    </source>
</evidence>
<organism evidence="9 10">
    <name type="scientific">Kutzneria buriramensis</name>
    <dbReference type="NCBI Taxonomy" id="1045776"/>
    <lineage>
        <taxon>Bacteria</taxon>
        <taxon>Bacillati</taxon>
        <taxon>Actinomycetota</taxon>
        <taxon>Actinomycetes</taxon>
        <taxon>Pseudonocardiales</taxon>
        <taxon>Pseudonocardiaceae</taxon>
        <taxon>Kutzneria</taxon>
    </lineage>
</organism>
<gene>
    <name evidence="9" type="ORF">BCF44_122206</name>
</gene>
<keyword evidence="2" id="KW-0805">Transcription regulation</keyword>
<dbReference type="InterPro" id="IPR039425">
    <property type="entry name" value="RNA_pol_sigma-70-like"/>
</dbReference>
<dbReference type="InterPro" id="IPR036388">
    <property type="entry name" value="WH-like_DNA-bd_sf"/>
</dbReference>
<proteinExistence type="inferred from homology"/>
<evidence type="ECO:0000256" key="2">
    <source>
        <dbReference type="ARBA" id="ARBA00023015"/>
    </source>
</evidence>
<keyword evidence="3" id="KW-0731">Sigma factor</keyword>
<dbReference type="SUPFAM" id="SSF88946">
    <property type="entry name" value="Sigma2 domain of RNA polymerase sigma factors"/>
    <property type="match status" value="1"/>
</dbReference>
<dbReference type="RefSeq" id="WP_116180992.1">
    <property type="nucleotide sequence ID" value="NZ_CP144376.1"/>
</dbReference>
<dbReference type="GO" id="GO:0016987">
    <property type="term" value="F:sigma factor activity"/>
    <property type="evidence" value="ECO:0007669"/>
    <property type="project" value="UniProtKB-KW"/>
</dbReference>
<dbReference type="InterPro" id="IPR013325">
    <property type="entry name" value="RNA_pol_sigma_r2"/>
</dbReference>
<dbReference type="Pfam" id="PF04542">
    <property type="entry name" value="Sigma70_r2"/>
    <property type="match status" value="1"/>
</dbReference>
<feature type="domain" description="RNA polymerase sigma factor 70 region 4 type 2" evidence="8">
    <location>
        <begin position="123"/>
        <end position="174"/>
    </location>
</feature>
<dbReference type="InterPro" id="IPR013249">
    <property type="entry name" value="RNA_pol_sigma70_r4_t2"/>
</dbReference>
<dbReference type="Gene3D" id="1.10.1740.10">
    <property type="match status" value="1"/>
</dbReference>
<dbReference type="AlphaFoldDB" id="A0A3E0GY38"/>
<evidence type="ECO:0000256" key="1">
    <source>
        <dbReference type="ARBA" id="ARBA00010641"/>
    </source>
</evidence>
<evidence type="ECO:0000256" key="5">
    <source>
        <dbReference type="ARBA" id="ARBA00023163"/>
    </source>
</evidence>
<evidence type="ECO:0000256" key="3">
    <source>
        <dbReference type="ARBA" id="ARBA00023082"/>
    </source>
</evidence>
<keyword evidence="10" id="KW-1185">Reference proteome</keyword>